<dbReference type="GO" id="GO:0034079">
    <property type="term" value="P:butanediol biosynthetic process"/>
    <property type="evidence" value="ECO:0007669"/>
    <property type="project" value="TreeGrafter"/>
</dbReference>
<dbReference type="InterPro" id="IPR013149">
    <property type="entry name" value="ADH-like_C"/>
</dbReference>
<feature type="domain" description="Enoyl reductase (ER)" evidence="6">
    <location>
        <begin position="8"/>
        <end position="349"/>
    </location>
</feature>
<comment type="similarity">
    <text evidence="2">Belongs to the zinc-containing alcohol dehydrogenase family.</text>
</comment>
<protein>
    <recommendedName>
        <fullName evidence="6">Enoyl reductase (ER) domain-containing protein</fullName>
    </recommendedName>
</protein>
<evidence type="ECO:0000256" key="1">
    <source>
        <dbReference type="ARBA" id="ARBA00001947"/>
    </source>
</evidence>
<dbReference type="InterPro" id="IPR036291">
    <property type="entry name" value="NAD(P)-bd_dom_sf"/>
</dbReference>
<comment type="caution">
    <text evidence="7">The sequence shown here is derived from an EMBL/GenBank/DDBJ whole genome shotgun (WGS) entry which is preliminary data.</text>
</comment>
<dbReference type="PANTHER" id="PTHR43161">
    <property type="entry name" value="SORBITOL DEHYDROGENASE"/>
    <property type="match status" value="1"/>
</dbReference>
<dbReference type="Proteomes" id="UP000447873">
    <property type="component" value="Unassembled WGS sequence"/>
</dbReference>
<dbReference type="Gene3D" id="3.40.50.720">
    <property type="entry name" value="NAD(P)-binding Rossmann-like Domain"/>
    <property type="match status" value="1"/>
</dbReference>
<evidence type="ECO:0000256" key="5">
    <source>
        <dbReference type="ARBA" id="ARBA00023002"/>
    </source>
</evidence>
<comment type="cofactor">
    <cofactor evidence="1">
        <name>Zn(2+)</name>
        <dbReference type="ChEBI" id="CHEBI:29105"/>
    </cofactor>
</comment>
<dbReference type="Gene3D" id="3.90.180.10">
    <property type="entry name" value="Medium-chain alcohol dehydrogenases, catalytic domain"/>
    <property type="match status" value="1"/>
</dbReference>
<evidence type="ECO:0000256" key="3">
    <source>
        <dbReference type="ARBA" id="ARBA00022723"/>
    </source>
</evidence>
<keyword evidence="4" id="KW-0862">Zinc</keyword>
<evidence type="ECO:0000313" key="8">
    <source>
        <dbReference type="Proteomes" id="UP000447873"/>
    </source>
</evidence>
<proteinExistence type="inferred from homology"/>
<dbReference type="EMBL" id="WNWS01000341">
    <property type="protein sequence ID" value="KAE9970162.1"/>
    <property type="molecule type" value="Genomic_DNA"/>
</dbReference>
<dbReference type="GO" id="GO:0000721">
    <property type="term" value="F:(R,R)-butanediol dehydrogenase activity"/>
    <property type="evidence" value="ECO:0007669"/>
    <property type="project" value="TreeGrafter"/>
</dbReference>
<dbReference type="GO" id="GO:0005737">
    <property type="term" value="C:cytoplasm"/>
    <property type="evidence" value="ECO:0007669"/>
    <property type="project" value="TreeGrafter"/>
</dbReference>
<organism evidence="7 8">
    <name type="scientific">Venturia inaequalis</name>
    <name type="common">Apple scab fungus</name>
    <dbReference type="NCBI Taxonomy" id="5025"/>
    <lineage>
        <taxon>Eukaryota</taxon>
        <taxon>Fungi</taxon>
        <taxon>Dikarya</taxon>
        <taxon>Ascomycota</taxon>
        <taxon>Pezizomycotina</taxon>
        <taxon>Dothideomycetes</taxon>
        <taxon>Pleosporomycetidae</taxon>
        <taxon>Venturiales</taxon>
        <taxon>Venturiaceae</taxon>
        <taxon>Venturia</taxon>
    </lineage>
</organism>
<dbReference type="GO" id="GO:0046872">
    <property type="term" value="F:metal ion binding"/>
    <property type="evidence" value="ECO:0007669"/>
    <property type="project" value="UniProtKB-KW"/>
</dbReference>
<evidence type="ECO:0000259" key="6">
    <source>
        <dbReference type="SMART" id="SM00829"/>
    </source>
</evidence>
<name>A0A8H3UIN2_VENIN</name>
<evidence type="ECO:0000313" key="7">
    <source>
        <dbReference type="EMBL" id="KAE9970162.1"/>
    </source>
</evidence>
<dbReference type="SUPFAM" id="SSF51735">
    <property type="entry name" value="NAD(P)-binding Rossmann-fold domains"/>
    <property type="match status" value="1"/>
</dbReference>
<dbReference type="Pfam" id="PF00107">
    <property type="entry name" value="ADH_zinc_N"/>
    <property type="match status" value="1"/>
</dbReference>
<dbReference type="Pfam" id="PF08240">
    <property type="entry name" value="ADH_N"/>
    <property type="match status" value="1"/>
</dbReference>
<keyword evidence="3" id="KW-0479">Metal-binding</keyword>
<dbReference type="InterPro" id="IPR013154">
    <property type="entry name" value="ADH-like_N"/>
</dbReference>
<reference evidence="7 8" key="1">
    <citation type="submission" date="2018-12" db="EMBL/GenBank/DDBJ databases">
        <title>Venturia inaequalis Genome Resource.</title>
        <authorList>
            <person name="Lichtner F.J."/>
        </authorList>
    </citation>
    <scope>NUCLEOTIDE SEQUENCE [LARGE SCALE GENOMIC DNA]</scope>
    <source>
        <strain evidence="7 8">120213</strain>
    </source>
</reference>
<dbReference type="SUPFAM" id="SSF50129">
    <property type="entry name" value="GroES-like"/>
    <property type="match status" value="1"/>
</dbReference>
<dbReference type="CDD" id="cd08233">
    <property type="entry name" value="butanediol_DH_like"/>
    <property type="match status" value="1"/>
</dbReference>
<sequence length="353" mass="37579">MRAARYYGKEDIRIEQIPEPECQPGQIKIAPAFVGICGTDLHEYLGGPNFAPVKPHPVTGETLPVTFGHEFSGVVKEVGLGTDFKVGDPVVVQPSIFCSACIACRAGAENVCDKSGFIGLSGGGGGLSDAVCVPQDAVLHLPKNVPLDVGALVEPLAVAWHAISAAPSLQPEHTVLVLGGGPIGLAVVQCLVAKGVKQIILSEVATRRQQFARDFGAHQVLNPKSDDVVAKVKEYSGGRGADVVFDCAGLKVSLDTACDAVKARGHVVNVAIWEREVPFQPNKLVFKESHYTAVLGYQRPDWIAVLEHLKDGTLKPANMITGKIKLEDLVEKGILALTTNKDNHVKILVDIQN</sequence>
<dbReference type="PANTHER" id="PTHR43161:SF23">
    <property type="entry name" value="(R,R)-BUTANEDIOL DEHYDROGENASE-RELATED"/>
    <property type="match status" value="1"/>
</dbReference>
<evidence type="ECO:0000256" key="4">
    <source>
        <dbReference type="ARBA" id="ARBA00022833"/>
    </source>
</evidence>
<evidence type="ECO:0000256" key="2">
    <source>
        <dbReference type="ARBA" id="ARBA00008072"/>
    </source>
</evidence>
<gene>
    <name evidence="7" type="ORF">EG328_006459</name>
</gene>
<keyword evidence="5" id="KW-0560">Oxidoreductase</keyword>
<dbReference type="AlphaFoldDB" id="A0A8H3UIN2"/>
<accession>A0A8H3UIN2</accession>
<dbReference type="SMART" id="SM00829">
    <property type="entry name" value="PKS_ER"/>
    <property type="match status" value="1"/>
</dbReference>
<dbReference type="InterPro" id="IPR020843">
    <property type="entry name" value="ER"/>
</dbReference>
<dbReference type="InterPro" id="IPR011032">
    <property type="entry name" value="GroES-like_sf"/>
</dbReference>